<dbReference type="OrthoDB" id="9805307at2"/>
<comment type="caution">
    <text evidence="4">The sequence shown here is derived from an EMBL/GenBank/DDBJ whole genome shotgun (WGS) entry which is preliminary data.</text>
</comment>
<dbReference type="GO" id="GO:0019752">
    <property type="term" value="P:carboxylic acid metabolic process"/>
    <property type="evidence" value="ECO:0007669"/>
    <property type="project" value="UniProtKB-ARBA"/>
</dbReference>
<proteinExistence type="inferred from homology"/>
<dbReference type="InterPro" id="IPR011234">
    <property type="entry name" value="Fumarylacetoacetase-like_C"/>
</dbReference>
<dbReference type="PANTHER" id="PTHR42796">
    <property type="entry name" value="FUMARYLACETOACETATE HYDROLASE DOMAIN-CONTAINING PROTEIN 2A-RELATED"/>
    <property type="match status" value="1"/>
</dbReference>
<accession>A0A0A6XV78</accession>
<dbReference type="Proteomes" id="UP000030588">
    <property type="component" value="Unassembled WGS sequence"/>
</dbReference>
<evidence type="ECO:0000313" key="5">
    <source>
        <dbReference type="Proteomes" id="UP000030588"/>
    </source>
</evidence>
<dbReference type="FunFam" id="3.90.850.10:FF:000002">
    <property type="entry name" value="2-hydroxyhepta-2,4-diene-1,7-dioate isomerase"/>
    <property type="match status" value="1"/>
</dbReference>
<dbReference type="GO" id="GO:0046872">
    <property type="term" value="F:metal ion binding"/>
    <property type="evidence" value="ECO:0007669"/>
    <property type="project" value="UniProtKB-KW"/>
</dbReference>
<dbReference type="InterPro" id="IPR036663">
    <property type="entry name" value="Fumarylacetoacetase_C_sf"/>
</dbReference>
<comment type="similarity">
    <text evidence="1">Belongs to the FAH family.</text>
</comment>
<dbReference type="EMBL" id="JRUN01000126">
    <property type="protein sequence ID" value="KHD84062.1"/>
    <property type="molecule type" value="Genomic_DNA"/>
</dbReference>
<evidence type="ECO:0000256" key="2">
    <source>
        <dbReference type="ARBA" id="ARBA00022723"/>
    </source>
</evidence>
<gene>
    <name evidence="4" type="ORF">NG54_17980</name>
</gene>
<dbReference type="SUPFAM" id="SSF56529">
    <property type="entry name" value="FAH"/>
    <property type="match status" value="1"/>
</dbReference>
<keyword evidence="2" id="KW-0479">Metal-binding</keyword>
<dbReference type="Gene3D" id="3.90.850.10">
    <property type="entry name" value="Fumarylacetoacetase-like, C-terminal domain"/>
    <property type="match status" value="1"/>
</dbReference>
<dbReference type="PANTHER" id="PTHR42796:SF4">
    <property type="entry name" value="FUMARYLACETOACETATE HYDROLASE DOMAIN-CONTAINING PROTEIN 2A"/>
    <property type="match status" value="1"/>
</dbReference>
<keyword evidence="4" id="KW-0413">Isomerase</keyword>
<dbReference type="AlphaFoldDB" id="A0A0A6XV78"/>
<dbReference type="GO" id="GO:0016853">
    <property type="term" value="F:isomerase activity"/>
    <property type="evidence" value="ECO:0007669"/>
    <property type="project" value="UniProtKB-KW"/>
</dbReference>
<dbReference type="Pfam" id="PF01557">
    <property type="entry name" value="FAA_hydrolase"/>
    <property type="match status" value="1"/>
</dbReference>
<evidence type="ECO:0000313" key="4">
    <source>
        <dbReference type="EMBL" id="KHD84062.1"/>
    </source>
</evidence>
<organism evidence="4 5">
    <name type="scientific">Heyndrickxia ginsengihumi</name>
    <dbReference type="NCBI Taxonomy" id="363870"/>
    <lineage>
        <taxon>Bacteria</taxon>
        <taxon>Bacillati</taxon>
        <taxon>Bacillota</taxon>
        <taxon>Bacilli</taxon>
        <taxon>Bacillales</taxon>
        <taxon>Bacillaceae</taxon>
        <taxon>Heyndrickxia</taxon>
    </lineage>
</organism>
<dbReference type="InterPro" id="IPR051121">
    <property type="entry name" value="FAH"/>
</dbReference>
<protein>
    <submittedName>
        <fullName evidence="4">5-carboxymethyl-2-hydroxymuconate isomerase</fullName>
    </submittedName>
</protein>
<dbReference type="RefSeq" id="WP_035356400.1">
    <property type="nucleotide sequence ID" value="NZ_JRUN01000126.1"/>
</dbReference>
<name>A0A0A6XV78_9BACI</name>
<evidence type="ECO:0000256" key="1">
    <source>
        <dbReference type="ARBA" id="ARBA00010211"/>
    </source>
</evidence>
<sequence>MKLLQFIKNQQTKLGVKTARGILDVAEAAKGFRERQPEKMHDLVLQGKDGIRSLKRFVEKIVNESGESTYFLDEDDIQYRPVIEQPGKIICVGLNYVDHANESKMDLPTSPILFSKFNNALAAHKEPIPIPEVTEKCDYEAELVLVIGQTAKNVSEEEALSYVFGYTIGNDLSARDLQFKTGQWLLGKSLDRFAPIGPYIVTEDEIDCNNLVIECKVNGETRQHNNTKNMIFNCAQIISYASKHMTLNPGDIIFTGTPDGVILGYPPERQKWLQANDKIEVSIEHIGTLTNVLV</sequence>
<evidence type="ECO:0000259" key="3">
    <source>
        <dbReference type="Pfam" id="PF01557"/>
    </source>
</evidence>
<reference evidence="4 5" key="1">
    <citation type="submission" date="2014-10" db="EMBL/GenBank/DDBJ databases">
        <title>Draft genome of phytase producing Bacillus ginsengihumi strain M2.11.</title>
        <authorList>
            <person name="Toymentseva A."/>
            <person name="Boulygina E.A."/>
            <person name="Kazakov S.V."/>
            <person name="Kayumov I."/>
            <person name="Suleimanova A.D."/>
            <person name="Mardanova A.M."/>
            <person name="Maria S.N."/>
            <person name="Sergey M.Y."/>
            <person name="Sharipova M.R."/>
        </authorList>
    </citation>
    <scope>NUCLEOTIDE SEQUENCE [LARGE SCALE GENOMIC DNA]</scope>
    <source>
        <strain evidence="4 5">M2.11</strain>
    </source>
</reference>
<feature type="domain" description="Fumarylacetoacetase-like C-terminal" evidence="3">
    <location>
        <begin position="88"/>
        <end position="293"/>
    </location>
</feature>
<dbReference type="STRING" id="363870.NG54_17980"/>